<dbReference type="InterPro" id="IPR011659">
    <property type="entry name" value="WD40"/>
</dbReference>
<name>A0ABY5PLD2_9ACTN</name>
<evidence type="ECO:0000313" key="3">
    <source>
        <dbReference type="Proteomes" id="UP001058860"/>
    </source>
</evidence>
<dbReference type="Proteomes" id="UP001058860">
    <property type="component" value="Chromosome"/>
</dbReference>
<dbReference type="Pfam" id="PF07676">
    <property type="entry name" value="PD40"/>
    <property type="match status" value="1"/>
</dbReference>
<evidence type="ECO:0008006" key="4">
    <source>
        <dbReference type="Google" id="ProtNLM"/>
    </source>
</evidence>
<dbReference type="EMBL" id="CP088295">
    <property type="protein sequence ID" value="UUY05491.1"/>
    <property type="molecule type" value="Genomic_DNA"/>
</dbReference>
<keyword evidence="3" id="KW-1185">Reference proteome</keyword>
<gene>
    <name evidence="2" type="ORF">LRS13_08225</name>
</gene>
<dbReference type="RefSeq" id="WP_353865946.1">
    <property type="nucleotide sequence ID" value="NZ_CP088295.1"/>
</dbReference>
<keyword evidence="1" id="KW-0732">Signal</keyword>
<sequence length="458" mass="47678">MRPCLTASTLGIIALAAGAAPAHAGLTVALTASAPGQTAPVNLDILFVNPFPQALQLVGANKVPAGVNTASREIDPTLSDDGTRLAFRRSLSAGEPTYHVVALPSGAPVQIPNPFTTERFNSAAGIALSGDGRRAIIGMARSQSAVAQVGVVDVSALPGGPFPTIGTPEFDIPDGDSFGQFGVITPFSAQLDATGSKLLYGYRTQTAGTSTSFTGIVDGPVNGTPRLRDLGSGTSVDAIAMIPGRPNEVTIARRGALETLALNAATPPAPLTLPNLPARATGETRSDPDWSGDGRYLGWLSSTGTGELKDVKLFVYDTQTQGLIAPAGLSLGQRRNFSGISISEGVPAIQQFTAPLTVQVEQPKVNLPIRLRASTSVGILVQREQGTVRVLGRRVPRLVPVGRVPFGTRKKGASTVAWNGRVGGKKLRAGTYRITLRAFDRNGRLTELGASRRVTVRG</sequence>
<evidence type="ECO:0000256" key="1">
    <source>
        <dbReference type="SAM" id="SignalP"/>
    </source>
</evidence>
<accession>A0ABY5PLD2</accession>
<reference evidence="3" key="1">
    <citation type="submission" date="2021-11" db="EMBL/GenBank/DDBJ databases">
        <title>Cultivation dependent microbiological survey of springs from the worlds oldest radium mine currently devoted to the extraction of radon-saturated water.</title>
        <authorList>
            <person name="Kapinusova G."/>
            <person name="Smrhova T."/>
            <person name="Strejcek M."/>
            <person name="Suman J."/>
            <person name="Jani K."/>
            <person name="Pajer P."/>
            <person name="Uhlik O."/>
        </authorList>
    </citation>
    <scope>NUCLEOTIDE SEQUENCE [LARGE SCALE GENOMIC DNA]</scope>
    <source>
        <strain evidence="3">J379</strain>
    </source>
</reference>
<dbReference type="SUPFAM" id="SSF82171">
    <property type="entry name" value="DPP6 N-terminal domain-like"/>
    <property type="match status" value="1"/>
</dbReference>
<evidence type="ECO:0000313" key="2">
    <source>
        <dbReference type="EMBL" id="UUY05491.1"/>
    </source>
</evidence>
<proteinExistence type="predicted"/>
<feature type="chain" id="PRO_5046604355" description="FlgD Ig-like domain-containing protein" evidence="1">
    <location>
        <begin position="25"/>
        <end position="458"/>
    </location>
</feature>
<organism evidence="2 3">
    <name type="scientific">Svornostia abyssi</name>
    <dbReference type="NCBI Taxonomy" id="2898438"/>
    <lineage>
        <taxon>Bacteria</taxon>
        <taxon>Bacillati</taxon>
        <taxon>Actinomycetota</taxon>
        <taxon>Thermoleophilia</taxon>
        <taxon>Solirubrobacterales</taxon>
        <taxon>Baekduiaceae</taxon>
        <taxon>Svornostia</taxon>
    </lineage>
</organism>
<protein>
    <recommendedName>
        <fullName evidence="4">FlgD Ig-like domain-containing protein</fullName>
    </recommendedName>
</protein>
<feature type="signal peptide" evidence="1">
    <location>
        <begin position="1"/>
        <end position="24"/>
    </location>
</feature>